<comment type="caution">
    <text evidence="2">The sequence shown here is derived from an EMBL/GenBank/DDBJ whole genome shotgun (WGS) entry which is preliminary data.</text>
</comment>
<gene>
    <name evidence="2" type="ORF">H9741_04030</name>
</gene>
<feature type="transmembrane region" description="Helical" evidence="1">
    <location>
        <begin position="32"/>
        <end position="52"/>
    </location>
</feature>
<keyword evidence="1" id="KW-1133">Transmembrane helix</keyword>
<evidence type="ECO:0000256" key="1">
    <source>
        <dbReference type="SAM" id="Phobius"/>
    </source>
</evidence>
<reference evidence="2" key="1">
    <citation type="journal article" date="2021" name="PeerJ">
        <title>Extensive microbial diversity within the chicken gut microbiome revealed by metagenomics and culture.</title>
        <authorList>
            <person name="Gilroy R."/>
            <person name="Ravi A."/>
            <person name="Getino M."/>
            <person name="Pursley I."/>
            <person name="Horton D.L."/>
            <person name="Alikhan N.F."/>
            <person name="Baker D."/>
            <person name="Gharbi K."/>
            <person name="Hall N."/>
            <person name="Watson M."/>
            <person name="Adriaenssens E.M."/>
            <person name="Foster-Nyarko E."/>
            <person name="Jarju S."/>
            <person name="Secka A."/>
            <person name="Antonio M."/>
            <person name="Oren A."/>
            <person name="Chaudhuri R.R."/>
            <person name="La Ragione R."/>
            <person name="Hildebrand F."/>
            <person name="Pallen M.J."/>
        </authorList>
    </citation>
    <scope>NUCLEOTIDE SEQUENCE</scope>
    <source>
        <strain evidence="2">811</strain>
    </source>
</reference>
<dbReference type="InterPro" id="IPR021683">
    <property type="entry name" value="DUF3267"/>
</dbReference>
<protein>
    <submittedName>
        <fullName evidence="2">DUF3267 domain-containing protein</fullName>
    </submittedName>
</protein>
<dbReference type="Pfam" id="PF11667">
    <property type="entry name" value="DUF3267"/>
    <property type="match status" value="1"/>
</dbReference>
<keyword evidence="1" id="KW-0472">Membrane</keyword>
<accession>A0A9D2AFH8</accession>
<keyword evidence="1" id="KW-0812">Transmembrane</keyword>
<evidence type="ECO:0000313" key="2">
    <source>
        <dbReference type="EMBL" id="HIX07616.1"/>
    </source>
</evidence>
<organism evidence="2 3">
    <name type="scientific">Candidatus Borkfalkia faecipullorum</name>
    <dbReference type="NCBI Taxonomy" id="2838510"/>
    <lineage>
        <taxon>Bacteria</taxon>
        <taxon>Bacillati</taxon>
        <taxon>Bacillota</taxon>
        <taxon>Clostridia</taxon>
        <taxon>Christensenellales</taxon>
        <taxon>Christensenellaceae</taxon>
        <taxon>Candidatus Borkfalkia</taxon>
    </lineage>
</organism>
<proteinExistence type="predicted"/>
<reference evidence="2" key="2">
    <citation type="submission" date="2021-04" db="EMBL/GenBank/DDBJ databases">
        <authorList>
            <person name="Gilroy R."/>
        </authorList>
    </citation>
    <scope>NUCLEOTIDE SEQUENCE</scope>
    <source>
        <strain evidence="2">811</strain>
    </source>
</reference>
<name>A0A9D2AFH8_9FIRM</name>
<feature type="transmembrane region" description="Helical" evidence="1">
    <location>
        <begin position="116"/>
        <end position="137"/>
    </location>
</feature>
<evidence type="ECO:0000313" key="3">
    <source>
        <dbReference type="Proteomes" id="UP000824204"/>
    </source>
</evidence>
<sequence length="187" mass="20341">MMDASSFFEEESSRLAGQGYGSRAFVLRGKRAYVFGFLCALPLIAALSAWYFSLSPRFLWAERWQDFLLFAALAVSAVPLHECMHALVWGLCCGFSRVRVRLSPPACSCLAQMGRVRYFLGAAAPFLILGLGFSAAALVTGGWAFYAAAALHILCAGADVLVCCFLPAARGILLDHPTECGFVCYFR</sequence>
<dbReference type="Proteomes" id="UP000824204">
    <property type="component" value="Unassembled WGS sequence"/>
</dbReference>
<dbReference type="AlphaFoldDB" id="A0A9D2AFH8"/>
<feature type="transmembrane region" description="Helical" evidence="1">
    <location>
        <begin position="67"/>
        <end position="95"/>
    </location>
</feature>
<feature type="transmembrane region" description="Helical" evidence="1">
    <location>
        <begin position="143"/>
        <end position="166"/>
    </location>
</feature>
<dbReference type="EMBL" id="DXFX01000053">
    <property type="protein sequence ID" value="HIX07616.1"/>
    <property type="molecule type" value="Genomic_DNA"/>
</dbReference>